<sequence length="278" mass="32207">MKKFLIILLSFVLFVFPEDLILVSIYPFYDVVKDISGKYYRVESLVPPKADYHVYELTPRELIKLYRAKVVFVSGVPLGEWEEKVEKIAKGKVYSLSKGIELITYGHEELGKDPHFWVSPKRMLKVAKNVEEALTETFKKNFSENYKNVEQELKKLDEAYTKTLSKCEYKKFGAVHGAFGYLAKDYGLEQVLLREEHGHGDISPSELKKLVKLIKKKEIKVVLIPKGVHSKFAEILKETYNITVYEVNVKIIPEEEGDNYYKIMERNLKVLKEALKCG</sequence>
<dbReference type="AlphaFoldDB" id="O66870"/>
<comment type="similarity">
    <text evidence="1">Belongs to the bacterial solute-binding protein 9 family.</text>
</comment>
<keyword evidence="2" id="KW-0813">Transport</keyword>
<dbReference type="PIR" id="B70355">
    <property type="entry name" value="B70355"/>
</dbReference>
<gene>
    <name evidence="5" type="primary">yfeA</name>
    <name evidence="5" type="ordered locus">aq_619</name>
</gene>
<dbReference type="Gene3D" id="3.40.50.1980">
    <property type="entry name" value="Nitrogenase molybdenum iron protein domain"/>
    <property type="match status" value="2"/>
</dbReference>
<dbReference type="PANTHER" id="PTHR42953">
    <property type="entry name" value="HIGH-AFFINITY ZINC UPTAKE SYSTEM PROTEIN ZNUA-RELATED"/>
    <property type="match status" value="1"/>
</dbReference>
<keyword evidence="3" id="KW-0732">Signal</keyword>
<evidence type="ECO:0000256" key="4">
    <source>
        <dbReference type="SAM" id="Coils"/>
    </source>
</evidence>
<dbReference type="InParanoid" id="O66870"/>
<organism evidence="5 6">
    <name type="scientific">Aquifex aeolicus (strain VF5)</name>
    <dbReference type="NCBI Taxonomy" id="224324"/>
    <lineage>
        <taxon>Bacteria</taxon>
        <taxon>Pseudomonadati</taxon>
        <taxon>Aquificota</taxon>
        <taxon>Aquificia</taxon>
        <taxon>Aquificales</taxon>
        <taxon>Aquificaceae</taxon>
        <taxon>Aquifex</taxon>
    </lineage>
</organism>
<accession>O66870</accession>
<evidence type="ECO:0000256" key="2">
    <source>
        <dbReference type="ARBA" id="ARBA00022448"/>
    </source>
</evidence>
<dbReference type="RefSeq" id="WP_010880368.1">
    <property type="nucleotide sequence ID" value="NC_000918.1"/>
</dbReference>
<dbReference type="FunCoup" id="O66870">
    <property type="interactions" value="120"/>
</dbReference>
<dbReference type="InterPro" id="IPR050492">
    <property type="entry name" value="Bact_metal-bind_prot9"/>
</dbReference>
<dbReference type="PANTHER" id="PTHR42953:SF3">
    <property type="entry name" value="HIGH-AFFINITY ZINC UPTAKE SYSTEM PROTEIN ZNUA"/>
    <property type="match status" value="1"/>
</dbReference>
<dbReference type="Proteomes" id="UP000000798">
    <property type="component" value="Chromosome"/>
</dbReference>
<evidence type="ECO:0000313" key="5">
    <source>
        <dbReference type="EMBL" id="AAC06823.1"/>
    </source>
</evidence>
<reference evidence="5 6" key="1">
    <citation type="journal article" date="1998" name="Nature">
        <title>The complete genome of the hyperthermophilic bacterium Aquifex aeolicus.</title>
        <authorList>
            <person name="Deckert G."/>
            <person name="Warren P.V."/>
            <person name="Gaasterland T."/>
            <person name="Young W.G."/>
            <person name="Lenox A.L."/>
            <person name="Graham D.E."/>
            <person name="Overbeek R."/>
            <person name="Snead M.A."/>
            <person name="Keller M."/>
            <person name="Aujay M."/>
            <person name="Huber R."/>
            <person name="Feldman R.A."/>
            <person name="Short J.M."/>
            <person name="Olson G.J."/>
            <person name="Swanson R.V."/>
        </authorList>
    </citation>
    <scope>NUCLEOTIDE SEQUENCE [LARGE SCALE GENOMIC DNA]</scope>
    <source>
        <strain evidence="5 6">VF5</strain>
    </source>
</reference>
<dbReference type="OrthoDB" id="9810636at2"/>
<dbReference type="GO" id="GO:0007155">
    <property type="term" value="P:cell adhesion"/>
    <property type="evidence" value="ECO:0007669"/>
    <property type="project" value="InterPro"/>
</dbReference>
<keyword evidence="4" id="KW-0175">Coiled coil</keyword>
<dbReference type="InterPro" id="IPR006129">
    <property type="entry name" value="AdhesinB"/>
</dbReference>
<dbReference type="Pfam" id="PF01297">
    <property type="entry name" value="ZnuA"/>
    <property type="match status" value="1"/>
</dbReference>
<evidence type="ECO:0000256" key="3">
    <source>
        <dbReference type="ARBA" id="ARBA00022729"/>
    </source>
</evidence>
<dbReference type="EMBL" id="AE000657">
    <property type="protein sequence ID" value="AAC06823.1"/>
    <property type="molecule type" value="Genomic_DNA"/>
</dbReference>
<keyword evidence="6" id="KW-1185">Reference proteome</keyword>
<dbReference type="GO" id="GO:0046872">
    <property type="term" value="F:metal ion binding"/>
    <property type="evidence" value="ECO:0007669"/>
    <property type="project" value="InterPro"/>
</dbReference>
<dbReference type="STRING" id="224324.aq_619"/>
<dbReference type="SUPFAM" id="SSF53807">
    <property type="entry name" value="Helical backbone' metal receptor"/>
    <property type="match status" value="1"/>
</dbReference>
<evidence type="ECO:0000256" key="1">
    <source>
        <dbReference type="ARBA" id="ARBA00011028"/>
    </source>
</evidence>
<proteinExistence type="inferred from homology"/>
<dbReference type="HOGENOM" id="CLU_016838_1_0_0"/>
<name>O66870_AQUAE</name>
<evidence type="ECO:0000313" key="6">
    <source>
        <dbReference type="Proteomes" id="UP000000798"/>
    </source>
</evidence>
<dbReference type="eggNOG" id="COG0803">
    <property type="taxonomic scope" value="Bacteria"/>
</dbReference>
<dbReference type="EnsemblBacteria" id="AAC06823">
    <property type="protein sequence ID" value="AAC06823"/>
    <property type="gene ID" value="aq_619"/>
</dbReference>
<dbReference type="InterPro" id="IPR006127">
    <property type="entry name" value="ZnuA-like"/>
</dbReference>
<dbReference type="PRINTS" id="PR00691">
    <property type="entry name" value="ADHESINB"/>
</dbReference>
<protein>
    <submittedName>
        <fullName evidence="5">Adhesion B</fullName>
    </submittedName>
</protein>
<feature type="coiled-coil region" evidence="4">
    <location>
        <begin position="139"/>
        <end position="166"/>
    </location>
</feature>
<dbReference type="GO" id="GO:0006829">
    <property type="term" value="P:zinc ion transport"/>
    <property type="evidence" value="ECO:0000318"/>
    <property type="project" value="GO_Central"/>
</dbReference>
<dbReference type="KEGG" id="aae:aq_619"/>